<keyword evidence="5" id="KW-0812">Transmembrane</keyword>
<feature type="transmembrane region" description="Helical" evidence="5">
    <location>
        <begin position="228"/>
        <end position="246"/>
    </location>
</feature>
<dbReference type="RefSeq" id="WP_146398469.1">
    <property type="nucleotide sequence ID" value="NZ_SJPJ01000001.1"/>
</dbReference>
<reference evidence="7 8" key="1">
    <citation type="submission" date="2019-02" db="EMBL/GenBank/DDBJ databases">
        <title>Deep-cultivation of Planctomycetes and their phenomic and genomic characterization uncovers novel biology.</title>
        <authorList>
            <person name="Wiegand S."/>
            <person name="Jogler M."/>
            <person name="Boedeker C."/>
            <person name="Pinto D."/>
            <person name="Vollmers J."/>
            <person name="Rivas-Marin E."/>
            <person name="Kohn T."/>
            <person name="Peeters S.H."/>
            <person name="Heuer A."/>
            <person name="Rast P."/>
            <person name="Oberbeckmann S."/>
            <person name="Bunk B."/>
            <person name="Jeske O."/>
            <person name="Meyerdierks A."/>
            <person name="Storesund J.E."/>
            <person name="Kallscheuer N."/>
            <person name="Luecker S."/>
            <person name="Lage O.M."/>
            <person name="Pohl T."/>
            <person name="Merkel B.J."/>
            <person name="Hornburger P."/>
            <person name="Mueller R.-W."/>
            <person name="Bruemmer F."/>
            <person name="Labrenz M."/>
            <person name="Spormann A.M."/>
            <person name="Op Den Camp H."/>
            <person name="Overmann J."/>
            <person name="Amann R."/>
            <person name="Jetten M.S.M."/>
            <person name="Mascher T."/>
            <person name="Medema M.H."/>
            <person name="Devos D.P."/>
            <person name="Kaster A.-K."/>
            <person name="Ovreas L."/>
            <person name="Rohde M."/>
            <person name="Galperin M.Y."/>
            <person name="Jogler C."/>
        </authorList>
    </citation>
    <scope>NUCLEOTIDE SEQUENCE [LARGE SCALE GENOMIC DNA]</scope>
    <source>
        <strain evidence="7 8">CA13</strain>
    </source>
</reference>
<dbReference type="PROSITE" id="PS50199">
    <property type="entry name" value="ZF_RANBP2_2"/>
    <property type="match status" value="1"/>
</dbReference>
<evidence type="ECO:0000313" key="7">
    <source>
        <dbReference type="EMBL" id="TWT82145.1"/>
    </source>
</evidence>
<evidence type="ECO:0000256" key="4">
    <source>
        <dbReference type="SAM" id="MobiDB-lite"/>
    </source>
</evidence>
<proteinExistence type="predicted"/>
<evidence type="ECO:0000313" key="8">
    <source>
        <dbReference type="Proteomes" id="UP000315010"/>
    </source>
</evidence>
<dbReference type="GO" id="GO:0008270">
    <property type="term" value="F:zinc ion binding"/>
    <property type="evidence" value="ECO:0007669"/>
    <property type="project" value="UniProtKB-KW"/>
</dbReference>
<comment type="caution">
    <text evidence="7">The sequence shown here is derived from an EMBL/GenBank/DDBJ whole genome shotgun (WGS) entry which is preliminary data.</text>
</comment>
<keyword evidence="3" id="KW-0862">Zinc</keyword>
<organism evidence="7 8">
    <name type="scientific">Novipirellula herctigrandis</name>
    <dbReference type="NCBI Taxonomy" id="2527986"/>
    <lineage>
        <taxon>Bacteria</taxon>
        <taxon>Pseudomonadati</taxon>
        <taxon>Planctomycetota</taxon>
        <taxon>Planctomycetia</taxon>
        <taxon>Pirellulales</taxon>
        <taxon>Pirellulaceae</taxon>
        <taxon>Novipirellula</taxon>
    </lineage>
</organism>
<protein>
    <recommendedName>
        <fullName evidence="6">RanBP2-type domain-containing protein</fullName>
    </recommendedName>
</protein>
<evidence type="ECO:0000256" key="2">
    <source>
        <dbReference type="ARBA" id="ARBA00022771"/>
    </source>
</evidence>
<dbReference type="PROSITE" id="PS01358">
    <property type="entry name" value="ZF_RANBP2_1"/>
    <property type="match status" value="1"/>
</dbReference>
<evidence type="ECO:0000259" key="6">
    <source>
        <dbReference type="PROSITE" id="PS50199"/>
    </source>
</evidence>
<keyword evidence="2" id="KW-0863">Zinc-finger</keyword>
<dbReference type="InterPro" id="IPR001876">
    <property type="entry name" value="Znf_RanBP2"/>
</dbReference>
<dbReference type="EMBL" id="SJPJ01000001">
    <property type="protein sequence ID" value="TWT82145.1"/>
    <property type="molecule type" value="Genomic_DNA"/>
</dbReference>
<dbReference type="AlphaFoldDB" id="A0A5C5Z4L1"/>
<keyword evidence="5" id="KW-1133">Transmembrane helix</keyword>
<evidence type="ECO:0000256" key="3">
    <source>
        <dbReference type="ARBA" id="ARBA00022833"/>
    </source>
</evidence>
<accession>A0A5C5Z4L1</accession>
<feature type="transmembrane region" description="Helical" evidence="5">
    <location>
        <begin position="187"/>
        <end position="208"/>
    </location>
</feature>
<feature type="domain" description="RanBP2-type" evidence="6">
    <location>
        <begin position="78"/>
        <end position="107"/>
    </location>
</feature>
<dbReference type="OrthoDB" id="9814654at2"/>
<evidence type="ECO:0000256" key="5">
    <source>
        <dbReference type="SAM" id="Phobius"/>
    </source>
</evidence>
<feature type="compositionally biased region" description="Polar residues" evidence="4">
    <location>
        <begin position="123"/>
        <end position="151"/>
    </location>
</feature>
<name>A0A5C5Z4L1_9BACT</name>
<keyword evidence="5" id="KW-0472">Membrane</keyword>
<sequence>MQQSRVVVRECADAYLAETIRIRLANEGISALITGTDPVAALGFGGAATNRLVRVEVAESDCLRAIEILQNDEQLLSTAGPWICSRCGEQNEPAFEVCWSCNKHRSDEDSQGRIAEKFDRENQNQGFGESEATNGFTIPQTNSSPMGSSDNPYAPPAVVPDKGLSKLARERFSSERSERIEEETRRVFYSSIIGLLMLPPLVNIYSLYLTLTIPHGAFKFPSSRRRLIAASFINGLSIASWGFVWLSQLDLL</sequence>
<dbReference type="InterPro" id="IPR036443">
    <property type="entry name" value="Znf_RanBP2_sf"/>
</dbReference>
<feature type="region of interest" description="Disordered" evidence="4">
    <location>
        <begin position="123"/>
        <end position="158"/>
    </location>
</feature>
<keyword evidence="8" id="KW-1185">Reference proteome</keyword>
<gene>
    <name evidence="7" type="ORF">CA13_36060</name>
</gene>
<dbReference type="SUPFAM" id="SSF90209">
    <property type="entry name" value="Ran binding protein zinc finger-like"/>
    <property type="match status" value="1"/>
</dbReference>
<dbReference type="Proteomes" id="UP000315010">
    <property type="component" value="Unassembled WGS sequence"/>
</dbReference>
<evidence type="ECO:0000256" key="1">
    <source>
        <dbReference type="ARBA" id="ARBA00022723"/>
    </source>
</evidence>
<keyword evidence="1" id="KW-0479">Metal-binding</keyword>